<name>A0A9X0D0K0_9CNID</name>
<comment type="caution">
    <text evidence="1">The sequence shown here is derived from an EMBL/GenBank/DDBJ whole genome shotgun (WGS) entry which is preliminary data.</text>
</comment>
<gene>
    <name evidence="1" type="ORF">OS493_035882</name>
</gene>
<dbReference type="Proteomes" id="UP001163046">
    <property type="component" value="Unassembled WGS sequence"/>
</dbReference>
<accession>A0A9X0D0K0</accession>
<evidence type="ECO:0000313" key="2">
    <source>
        <dbReference type="Proteomes" id="UP001163046"/>
    </source>
</evidence>
<sequence>MQVRVDSSTEKLPRVKRLHHILNHIAEYPDSLMHESNVSRSIALRSVPNTSVYLLKKEVFSFVNPTYMSFLFLPSSSKFFLGKIRIECCLSKSRIRPLCFDGHFLKEKYLFHIHVKNPNSPDQLLFQGIVPRVVHVARNE</sequence>
<evidence type="ECO:0000313" key="1">
    <source>
        <dbReference type="EMBL" id="KAJ7382301.1"/>
    </source>
</evidence>
<keyword evidence="2" id="KW-1185">Reference proteome</keyword>
<reference evidence="1" key="1">
    <citation type="submission" date="2023-01" db="EMBL/GenBank/DDBJ databases">
        <title>Genome assembly of the deep-sea coral Lophelia pertusa.</title>
        <authorList>
            <person name="Herrera S."/>
            <person name="Cordes E."/>
        </authorList>
    </citation>
    <scope>NUCLEOTIDE SEQUENCE</scope>
    <source>
        <strain evidence="1">USNM1676648</strain>
        <tissue evidence="1">Polyp</tissue>
    </source>
</reference>
<protein>
    <submittedName>
        <fullName evidence="1">Uncharacterized protein</fullName>
    </submittedName>
</protein>
<dbReference type="EMBL" id="MU825929">
    <property type="protein sequence ID" value="KAJ7382301.1"/>
    <property type="molecule type" value="Genomic_DNA"/>
</dbReference>
<dbReference type="AlphaFoldDB" id="A0A9X0D0K0"/>
<organism evidence="1 2">
    <name type="scientific">Desmophyllum pertusum</name>
    <dbReference type="NCBI Taxonomy" id="174260"/>
    <lineage>
        <taxon>Eukaryota</taxon>
        <taxon>Metazoa</taxon>
        <taxon>Cnidaria</taxon>
        <taxon>Anthozoa</taxon>
        <taxon>Hexacorallia</taxon>
        <taxon>Scleractinia</taxon>
        <taxon>Caryophylliina</taxon>
        <taxon>Caryophylliidae</taxon>
        <taxon>Desmophyllum</taxon>
    </lineage>
</organism>
<proteinExistence type="predicted"/>